<reference evidence="7 8" key="1">
    <citation type="submission" date="2020-06" db="EMBL/GenBank/DDBJ databases">
        <title>Altererythrobacter lutimaris sp. nov., a marine bacterium isolated from a tidal flat.</title>
        <authorList>
            <person name="Kim D."/>
            <person name="Yoo Y."/>
            <person name="Kim J.-J."/>
        </authorList>
    </citation>
    <scope>NUCLEOTIDE SEQUENCE [LARGE SCALE GENOMIC DNA]</scope>
    <source>
        <strain evidence="7 8">JGD-16</strain>
    </source>
</reference>
<feature type="binding site" evidence="6">
    <location>
        <position position="61"/>
    </location>
    <ligand>
        <name>S-adenosyl-L-methionine</name>
        <dbReference type="ChEBI" id="CHEBI:59789"/>
    </ligand>
</feature>
<dbReference type="EC" id="2.1.1.170" evidence="6"/>
<dbReference type="InterPro" id="IPR029063">
    <property type="entry name" value="SAM-dependent_MTases_sf"/>
</dbReference>
<comment type="caution">
    <text evidence="7">The sequence shown here is derived from an EMBL/GenBank/DDBJ whole genome shotgun (WGS) entry which is preliminary data.</text>
</comment>
<comment type="subcellular location">
    <subcellularLocation>
        <location evidence="6">Cytoplasm</location>
    </subcellularLocation>
</comment>
<dbReference type="EMBL" id="JABWTA010000001">
    <property type="protein sequence ID" value="NVE95411.1"/>
    <property type="molecule type" value="Genomic_DNA"/>
</dbReference>
<evidence type="ECO:0000256" key="4">
    <source>
        <dbReference type="ARBA" id="ARBA00022679"/>
    </source>
</evidence>
<gene>
    <name evidence="6 7" type="primary">rsmG</name>
    <name evidence="7" type="ORF">HUO12_10915</name>
</gene>
<dbReference type="Proteomes" id="UP000546031">
    <property type="component" value="Unassembled WGS sequence"/>
</dbReference>
<name>A0A850HE48_9SPHN</name>
<keyword evidence="8" id="KW-1185">Reference proteome</keyword>
<dbReference type="PIRSF" id="PIRSF003078">
    <property type="entry name" value="GidB"/>
    <property type="match status" value="1"/>
</dbReference>
<feature type="binding site" evidence="6">
    <location>
        <position position="56"/>
    </location>
    <ligand>
        <name>S-adenosyl-L-methionine</name>
        <dbReference type="ChEBI" id="CHEBI:59789"/>
    </ligand>
</feature>
<evidence type="ECO:0000313" key="8">
    <source>
        <dbReference type="Proteomes" id="UP000546031"/>
    </source>
</evidence>
<accession>A0A850HE48</accession>
<evidence type="ECO:0000256" key="3">
    <source>
        <dbReference type="ARBA" id="ARBA00022603"/>
    </source>
</evidence>
<dbReference type="InterPro" id="IPR003682">
    <property type="entry name" value="rRNA_ssu_MeTfrase_G"/>
</dbReference>
<comment type="caution">
    <text evidence="6">Lacks conserved residue(s) required for the propagation of feature annotation.</text>
</comment>
<dbReference type="HAMAP" id="MF_00074">
    <property type="entry name" value="16SrRNA_methyltr_G"/>
    <property type="match status" value="1"/>
</dbReference>
<evidence type="ECO:0000256" key="5">
    <source>
        <dbReference type="ARBA" id="ARBA00022691"/>
    </source>
</evidence>
<dbReference type="RefSeq" id="WP_176274423.1">
    <property type="nucleotide sequence ID" value="NZ_JABWTA010000001.1"/>
</dbReference>
<dbReference type="GO" id="GO:0070043">
    <property type="term" value="F:rRNA (guanine-N7-)-methyltransferase activity"/>
    <property type="evidence" value="ECO:0007669"/>
    <property type="project" value="UniProtKB-UniRule"/>
</dbReference>
<evidence type="ECO:0000256" key="6">
    <source>
        <dbReference type="HAMAP-Rule" id="MF_00074"/>
    </source>
</evidence>
<keyword evidence="4 6" id="KW-0808">Transferase</keyword>
<dbReference type="PANTHER" id="PTHR31760">
    <property type="entry name" value="S-ADENOSYL-L-METHIONINE-DEPENDENT METHYLTRANSFERASES SUPERFAMILY PROTEIN"/>
    <property type="match status" value="1"/>
</dbReference>
<evidence type="ECO:0000313" key="7">
    <source>
        <dbReference type="EMBL" id="NVE95411.1"/>
    </source>
</evidence>
<feature type="binding site" evidence="6">
    <location>
        <position position="121"/>
    </location>
    <ligand>
        <name>S-adenosyl-L-methionine</name>
        <dbReference type="ChEBI" id="CHEBI:59789"/>
    </ligand>
</feature>
<protein>
    <recommendedName>
        <fullName evidence="6">Ribosomal RNA small subunit methyltransferase G</fullName>
        <ecNumber evidence="6">2.1.1.170</ecNumber>
    </recommendedName>
    <alternativeName>
        <fullName evidence="6">16S rRNA 7-methylguanosine methyltransferase</fullName>
        <shortName evidence="6">16S rRNA m7G methyltransferase</shortName>
    </alternativeName>
</protein>
<evidence type="ECO:0000256" key="1">
    <source>
        <dbReference type="ARBA" id="ARBA00022490"/>
    </source>
</evidence>
<dbReference type="SUPFAM" id="SSF53335">
    <property type="entry name" value="S-adenosyl-L-methionine-dependent methyltransferases"/>
    <property type="match status" value="1"/>
</dbReference>
<keyword evidence="2 6" id="KW-0698">rRNA processing</keyword>
<keyword evidence="3 6" id="KW-0489">Methyltransferase</keyword>
<dbReference type="Gene3D" id="3.40.50.150">
    <property type="entry name" value="Vaccinia Virus protein VP39"/>
    <property type="match status" value="1"/>
</dbReference>
<dbReference type="GO" id="GO:0005829">
    <property type="term" value="C:cytosol"/>
    <property type="evidence" value="ECO:0007669"/>
    <property type="project" value="TreeGrafter"/>
</dbReference>
<proteinExistence type="inferred from homology"/>
<feature type="binding site" evidence="6">
    <location>
        <begin position="107"/>
        <end position="108"/>
    </location>
    <ligand>
        <name>S-adenosyl-L-methionine</name>
        <dbReference type="ChEBI" id="CHEBI:59789"/>
    </ligand>
</feature>
<comment type="similarity">
    <text evidence="6">Belongs to the methyltransferase superfamily. RNA methyltransferase RsmG family.</text>
</comment>
<dbReference type="AlphaFoldDB" id="A0A850HE48"/>
<comment type="catalytic activity">
    <reaction evidence="6">
        <text>guanosine(527) in 16S rRNA + S-adenosyl-L-methionine = N(7)-methylguanosine(527) in 16S rRNA + S-adenosyl-L-homocysteine</text>
        <dbReference type="Rhea" id="RHEA:42732"/>
        <dbReference type="Rhea" id="RHEA-COMP:10209"/>
        <dbReference type="Rhea" id="RHEA-COMP:10210"/>
        <dbReference type="ChEBI" id="CHEBI:57856"/>
        <dbReference type="ChEBI" id="CHEBI:59789"/>
        <dbReference type="ChEBI" id="CHEBI:74269"/>
        <dbReference type="ChEBI" id="CHEBI:74480"/>
        <dbReference type="EC" id="2.1.1.170"/>
    </reaction>
</comment>
<organism evidence="7 8">
    <name type="scientific">Altererythrobacter lutimaris</name>
    <dbReference type="NCBI Taxonomy" id="2743979"/>
    <lineage>
        <taxon>Bacteria</taxon>
        <taxon>Pseudomonadati</taxon>
        <taxon>Pseudomonadota</taxon>
        <taxon>Alphaproteobacteria</taxon>
        <taxon>Sphingomonadales</taxon>
        <taxon>Erythrobacteraceae</taxon>
        <taxon>Altererythrobacter</taxon>
    </lineage>
</organism>
<evidence type="ECO:0000256" key="2">
    <source>
        <dbReference type="ARBA" id="ARBA00022552"/>
    </source>
</evidence>
<comment type="function">
    <text evidence="6">Specifically methylates the N7 position of guanine in position 527 of 16S rRNA.</text>
</comment>
<dbReference type="Pfam" id="PF02527">
    <property type="entry name" value="GidB"/>
    <property type="match status" value="1"/>
</dbReference>
<sequence length="185" mass="20472">MERLETFAALLLEENRKQNLISRKSEDSLWLRHMADSAQLLGFVSRETSGPWLDLGTGAGFPGLVIAALRPEMRVVLVESRARRVEFLERVCEALSLKKVRVEGKRLELVEPFEAAVISARAFAPLTKLLSLSAPFSTRATTYLLPKGRSAAQECDKLPKKRRALFHVEQSITDAEAGIIVGQGG</sequence>
<keyword evidence="5 6" id="KW-0949">S-adenosyl-L-methionine</keyword>
<keyword evidence="1 6" id="KW-0963">Cytoplasm</keyword>
<dbReference type="NCBIfam" id="TIGR00138">
    <property type="entry name" value="rsmG_gidB"/>
    <property type="match status" value="1"/>
</dbReference>
<dbReference type="PANTHER" id="PTHR31760:SF0">
    <property type="entry name" value="S-ADENOSYL-L-METHIONINE-DEPENDENT METHYLTRANSFERASES SUPERFAMILY PROTEIN"/>
    <property type="match status" value="1"/>
</dbReference>